<name>A0AAV2HID6_LYMST</name>
<evidence type="ECO:0000313" key="1">
    <source>
        <dbReference type="EMBL" id="CAL1532240.1"/>
    </source>
</evidence>
<gene>
    <name evidence="1" type="ORF">GSLYS_00006318001</name>
</gene>
<protein>
    <submittedName>
        <fullName evidence="1">Uncharacterized protein</fullName>
    </submittedName>
</protein>
<sequence length="415" mass="47117">MRQKWKNLKFTADFLLKIGILFEHLKDNYANHCDPAQEGSQYNFKLNVNLSEHIDPTDLLILNEGTGTPIAKCDVVKSLCKPNFSRLIAVGISKEKSSYISTLNVTIFKITRDKKYLNAEGKWTVRSNNEIVSSCFVHVFSRPPNVRCISDACNKVLQLTCLTSQVYPSITCEFSFKNTSNVSKQKILYSHIKLPGKVTYFLSMCFSKFPITHKFQGVGNVIIHPDIEGHGKANTFFMNETLPIDTGLENCEKRMPVPYHLKFHCSFHSYFDESEVVVEAANLTVISCNISSNKCKNLSKKMLNITYNHLTAHKVWLEIDIYDISKDDILNTIGNWTIVYDSFVVCSKKLNGYGRTSSQIAPEQLEKLYLRLSDSAPTQGKSKGCSQDYTLLKTLTIISRHCEADDVFMSYFPVL</sequence>
<organism evidence="1 2">
    <name type="scientific">Lymnaea stagnalis</name>
    <name type="common">Great pond snail</name>
    <name type="synonym">Helix stagnalis</name>
    <dbReference type="NCBI Taxonomy" id="6523"/>
    <lineage>
        <taxon>Eukaryota</taxon>
        <taxon>Metazoa</taxon>
        <taxon>Spiralia</taxon>
        <taxon>Lophotrochozoa</taxon>
        <taxon>Mollusca</taxon>
        <taxon>Gastropoda</taxon>
        <taxon>Heterobranchia</taxon>
        <taxon>Euthyneura</taxon>
        <taxon>Panpulmonata</taxon>
        <taxon>Hygrophila</taxon>
        <taxon>Lymnaeoidea</taxon>
        <taxon>Lymnaeidae</taxon>
        <taxon>Lymnaea</taxon>
    </lineage>
</organism>
<accession>A0AAV2HID6</accession>
<dbReference type="Proteomes" id="UP001497497">
    <property type="component" value="Unassembled WGS sequence"/>
</dbReference>
<proteinExistence type="predicted"/>
<comment type="caution">
    <text evidence="1">The sequence shown here is derived from an EMBL/GenBank/DDBJ whole genome shotgun (WGS) entry which is preliminary data.</text>
</comment>
<evidence type="ECO:0000313" key="2">
    <source>
        <dbReference type="Proteomes" id="UP001497497"/>
    </source>
</evidence>
<dbReference type="AlphaFoldDB" id="A0AAV2HID6"/>
<reference evidence="1 2" key="1">
    <citation type="submission" date="2024-04" db="EMBL/GenBank/DDBJ databases">
        <authorList>
            <consortium name="Genoscope - CEA"/>
            <person name="William W."/>
        </authorList>
    </citation>
    <scope>NUCLEOTIDE SEQUENCE [LARGE SCALE GENOMIC DNA]</scope>
</reference>
<keyword evidence="2" id="KW-1185">Reference proteome</keyword>
<dbReference type="EMBL" id="CAXITT010000110">
    <property type="protein sequence ID" value="CAL1532240.1"/>
    <property type="molecule type" value="Genomic_DNA"/>
</dbReference>